<accession>A0A453L0H7</accession>
<reference evidence="7" key="3">
    <citation type="journal article" date="2017" name="Nature">
        <title>Genome sequence of the progenitor of the wheat D genome Aegilops tauschii.</title>
        <authorList>
            <person name="Luo M.C."/>
            <person name="Gu Y.Q."/>
            <person name="Puiu D."/>
            <person name="Wang H."/>
            <person name="Twardziok S.O."/>
            <person name="Deal K.R."/>
            <person name="Huo N."/>
            <person name="Zhu T."/>
            <person name="Wang L."/>
            <person name="Wang Y."/>
            <person name="McGuire P.E."/>
            <person name="Liu S."/>
            <person name="Long H."/>
            <person name="Ramasamy R.K."/>
            <person name="Rodriguez J.C."/>
            <person name="Van S.L."/>
            <person name="Yuan L."/>
            <person name="Wang Z."/>
            <person name="Xia Z."/>
            <person name="Xiao L."/>
            <person name="Anderson O.D."/>
            <person name="Ouyang S."/>
            <person name="Liang Y."/>
            <person name="Zimin A.V."/>
            <person name="Pertea G."/>
            <person name="Qi P."/>
            <person name="Bennetzen J.L."/>
            <person name="Dai X."/>
            <person name="Dawson M.W."/>
            <person name="Muller H.G."/>
            <person name="Kugler K."/>
            <person name="Rivarola-Duarte L."/>
            <person name="Spannagl M."/>
            <person name="Mayer K.F.X."/>
            <person name="Lu F.H."/>
            <person name="Bevan M.W."/>
            <person name="Leroy P."/>
            <person name="Li P."/>
            <person name="You F.M."/>
            <person name="Sun Q."/>
            <person name="Liu Z."/>
            <person name="Lyons E."/>
            <person name="Wicker T."/>
            <person name="Salzberg S.L."/>
            <person name="Devos K.M."/>
            <person name="Dvorak J."/>
        </authorList>
    </citation>
    <scope>NUCLEOTIDE SEQUENCE [LARGE SCALE GENOMIC DNA]</scope>
    <source>
        <strain evidence="7">cv. AL8/78</strain>
    </source>
</reference>
<feature type="compositionally biased region" description="Low complexity" evidence="6">
    <location>
        <begin position="218"/>
        <end position="246"/>
    </location>
</feature>
<dbReference type="InterPro" id="IPR002495">
    <property type="entry name" value="Glyco_trans_8"/>
</dbReference>
<comment type="pathway">
    <text evidence="1">Glycan metabolism; pectin biosynthesis.</text>
</comment>
<dbReference type="PANTHER" id="PTHR13778:SF48">
    <property type="entry name" value="GALACTURONOSYLTRANSFERASE-LIKE 7-RELATED"/>
    <property type="match status" value="1"/>
</dbReference>
<reference evidence="8" key="1">
    <citation type="journal article" date="2014" name="Science">
        <title>Ancient hybridizations among the ancestral genomes of bread wheat.</title>
        <authorList>
            <consortium name="International Wheat Genome Sequencing Consortium,"/>
            <person name="Marcussen T."/>
            <person name="Sandve S.R."/>
            <person name="Heier L."/>
            <person name="Spannagl M."/>
            <person name="Pfeifer M."/>
            <person name="Jakobsen K.S."/>
            <person name="Wulff B.B."/>
            <person name="Steuernagel B."/>
            <person name="Mayer K.F."/>
            <person name="Olsen O.A."/>
        </authorList>
    </citation>
    <scope>NUCLEOTIDE SEQUENCE [LARGE SCALE GENOMIC DNA]</scope>
    <source>
        <strain evidence="8">cv. AL8/78</strain>
    </source>
</reference>
<evidence type="ECO:0000256" key="1">
    <source>
        <dbReference type="ARBA" id="ARBA00004877"/>
    </source>
</evidence>
<name>A0A453L0H7_AEGTS</name>
<evidence type="ECO:0000313" key="7">
    <source>
        <dbReference type="EnsemblPlants" id="AET5Gv20580300.1"/>
    </source>
</evidence>
<reference evidence="7" key="5">
    <citation type="journal article" date="2021" name="G3 (Bethesda)">
        <title>Aegilops tauschii genome assembly Aet v5.0 features greater sequence contiguity and improved annotation.</title>
        <authorList>
            <person name="Wang L."/>
            <person name="Zhu T."/>
            <person name="Rodriguez J.C."/>
            <person name="Deal K.R."/>
            <person name="Dubcovsky J."/>
            <person name="McGuire P.E."/>
            <person name="Lux T."/>
            <person name="Spannagl M."/>
            <person name="Mayer K.F.X."/>
            <person name="Baldrich P."/>
            <person name="Meyers B.C."/>
            <person name="Huo N."/>
            <person name="Gu Y.Q."/>
            <person name="Zhou H."/>
            <person name="Devos K.M."/>
            <person name="Bennetzen J.L."/>
            <person name="Unver T."/>
            <person name="Budak H."/>
            <person name="Gulick P.J."/>
            <person name="Galiba G."/>
            <person name="Kalapos B."/>
            <person name="Nelson D.R."/>
            <person name="Li P."/>
            <person name="You F.M."/>
            <person name="Luo M.C."/>
            <person name="Dvorak J."/>
        </authorList>
    </citation>
    <scope>NUCLEOTIDE SEQUENCE [LARGE SCALE GENOMIC DNA]</scope>
    <source>
        <strain evidence="7">cv. AL8/78</strain>
    </source>
</reference>
<dbReference type="GO" id="GO:0005794">
    <property type="term" value="C:Golgi apparatus"/>
    <property type="evidence" value="ECO:0007669"/>
    <property type="project" value="TreeGrafter"/>
</dbReference>
<reference evidence="7" key="4">
    <citation type="submission" date="2019-03" db="UniProtKB">
        <authorList>
            <consortium name="EnsemblPlants"/>
        </authorList>
    </citation>
    <scope>IDENTIFICATION</scope>
</reference>
<keyword evidence="3" id="KW-0328">Glycosyltransferase</keyword>
<dbReference type="PANTHER" id="PTHR13778">
    <property type="entry name" value="GLYCOSYLTRANSFERASE 8 DOMAIN-CONTAINING PROTEIN"/>
    <property type="match status" value="1"/>
</dbReference>
<organism evidence="7 8">
    <name type="scientific">Aegilops tauschii subsp. strangulata</name>
    <name type="common">Goatgrass</name>
    <dbReference type="NCBI Taxonomy" id="200361"/>
    <lineage>
        <taxon>Eukaryota</taxon>
        <taxon>Viridiplantae</taxon>
        <taxon>Streptophyta</taxon>
        <taxon>Embryophyta</taxon>
        <taxon>Tracheophyta</taxon>
        <taxon>Spermatophyta</taxon>
        <taxon>Magnoliopsida</taxon>
        <taxon>Liliopsida</taxon>
        <taxon>Poales</taxon>
        <taxon>Poaceae</taxon>
        <taxon>BOP clade</taxon>
        <taxon>Pooideae</taxon>
        <taxon>Triticodae</taxon>
        <taxon>Triticeae</taxon>
        <taxon>Triticinae</taxon>
        <taxon>Aegilops</taxon>
    </lineage>
</organism>
<dbReference type="Pfam" id="PF01501">
    <property type="entry name" value="Glyco_transf_8"/>
    <property type="match status" value="1"/>
</dbReference>
<evidence type="ECO:0000256" key="4">
    <source>
        <dbReference type="ARBA" id="ARBA00022679"/>
    </source>
</evidence>
<dbReference type="Proteomes" id="UP000015105">
    <property type="component" value="Chromosome 5D"/>
</dbReference>
<comment type="similarity">
    <text evidence="2 5">Belongs to the glycosyltransferase 8 family.</text>
</comment>
<evidence type="ECO:0000313" key="8">
    <source>
        <dbReference type="Proteomes" id="UP000015105"/>
    </source>
</evidence>
<dbReference type="Gramene" id="AET5Gv20580300.1">
    <property type="protein sequence ID" value="AET5Gv20580300.1"/>
    <property type="gene ID" value="AET5Gv20580300"/>
</dbReference>
<dbReference type="InterPro" id="IPR029044">
    <property type="entry name" value="Nucleotide-diphossugar_trans"/>
</dbReference>
<sequence>HYHASPGCPLASRGGLMVVLSPSLQSFPPAEAIRSSQFDSHVRFPGQIAGGARGLPFRRAPSFRNAADCGNATGNVCDPSLVHIAITLDEGYLRGSIAAVHYVVQHAMCPESVFFHFLVSDPSLGDLVRAVFPQLRFKVYYFDPARVRGLISSSARQALEEPLNYARNYLADLLEPCVRRVIYLDSDLVLVDDVAKLWRTDLGGRTVGAPEYCPMPTSPSTSPTGSGQRSSGGARGSSAGSAAGAREQSKQRGGPGEQRGSKQRGGGRRRGPSSLSVSLICGPEERHGRTGADGRGEESVRFLSVRSILGPSL</sequence>
<evidence type="ECO:0000256" key="2">
    <source>
        <dbReference type="ARBA" id="ARBA00006351"/>
    </source>
</evidence>
<dbReference type="AlphaFoldDB" id="A0A453L0H7"/>
<reference evidence="8" key="2">
    <citation type="journal article" date="2017" name="Nat. Plants">
        <title>The Aegilops tauschii genome reveals multiple impacts of transposons.</title>
        <authorList>
            <person name="Zhao G."/>
            <person name="Zou C."/>
            <person name="Li K."/>
            <person name="Wang K."/>
            <person name="Li T."/>
            <person name="Gao L."/>
            <person name="Zhang X."/>
            <person name="Wang H."/>
            <person name="Yang Z."/>
            <person name="Liu X."/>
            <person name="Jiang W."/>
            <person name="Mao L."/>
            <person name="Kong X."/>
            <person name="Jiao Y."/>
            <person name="Jia J."/>
        </authorList>
    </citation>
    <scope>NUCLEOTIDE SEQUENCE [LARGE SCALE GENOMIC DNA]</scope>
    <source>
        <strain evidence="8">cv. AL8/78</strain>
    </source>
</reference>
<dbReference type="SUPFAM" id="SSF53448">
    <property type="entry name" value="Nucleotide-diphospho-sugar transferases"/>
    <property type="match status" value="1"/>
</dbReference>
<evidence type="ECO:0000256" key="3">
    <source>
        <dbReference type="ARBA" id="ARBA00022676"/>
    </source>
</evidence>
<dbReference type="EnsemblPlants" id="AET5Gv20580300.1">
    <property type="protein sequence ID" value="AET5Gv20580300.1"/>
    <property type="gene ID" value="AET5Gv20580300"/>
</dbReference>
<feature type="compositionally biased region" description="Basic and acidic residues" evidence="6">
    <location>
        <begin position="283"/>
        <end position="298"/>
    </location>
</feature>
<feature type="region of interest" description="Disordered" evidence="6">
    <location>
        <begin position="208"/>
        <end position="298"/>
    </location>
</feature>
<feature type="compositionally biased region" description="Basic residues" evidence="6">
    <location>
        <begin position="261"/>
        <end position="271"/>
    </location>
</feature>
<protein>
    <recommendedName>
        <fullName evidence="5">Hexosyltransferase</fullName>
        <ecNumber evidence="5">2.4.1.-</ecNumber>
    </recommendedName>
</protein>
<dbReference type="GO" id="GO:0016757">
    <property type="term" value="F:glycosyltransferase activity"/>
    <property type="evidence" value="ECO:0007669"/>
    <property type="project" value="UniProtKB-KW"/>
</dbReference>
<evidence type="ECO:0000256" key="6">
    <source>
        <dbReference type="SAM" id="MobiDB-lite"/>
    </source>
</evidence>
<keyword evidence="4" id="KW-0808">Transferase</keyword>
<dbReference type="Gene3D" id="3.90.550.10">
    <property type="entry name" value="Spore Coat Polysaccharide Biosynthesis Protein SpsA, Chain A"/>
    <property type="match status" value="1"/>
</dbReference>
<dbReference type="STRING" id="200361.A0A453L0H7"/>
<evidence type="ECO:0000256" key="5">
    <source>
        <dbReference type="RuleBase" id="RU362027"/>
    </source>
</evidence>
<keyword evidence="8" id="KW-1185">Reference proteome</keyword>
<dbReference type="EC" id="2.4.1.-" evidence="5"/>
<dbReference type="InterPro" id="IPR050748">
    <property type="entry name" value="Glycosyltrans_8_dom-fam"/>
</dbReference>
<proteinExistence type="inferred from homology"/>